<evidence type="ECO:0000256" key="3">
    <source>
        <dbReference type="ARBA" id="ARBA00022692"/>
    </source>
</evidence>
<dbReference type="Proteomes" id="UP000315252">
    <property type="component" value="Unassembled WGS sequence"/>
</dbReference>
<dbReference type="EMBL" id="VHSH01000007">
    <property type="protein sequence ID" value="TQV77913.1"/>
    <property type="molecule type" value="Genomic_DNA"/>
</dbReference>
<evidence type="ECO:0000313" key="8">
    <source>
        <dbReference type="Proteomes" id="UP000315252"/>
    </source>
</evidence>
<comment type="subcellular location">
    <subcellularLocation>
        <location evidence="1">Cell membrane</location>
        <topology evidence="1">Multi-pass membrane protein</topology>
    </subcellularLocation>
</comment>
<evidence type="ECO:0000256" key="5">
    <source>
        <dbReference type="ARBA" id="ARBA00023136"/>
    </source>
</evidence>
<evidence type="ECO:0000256" key="2">
    <source>
        <dbReference type="ARBA" id="ARBA00022475"/>
    </source>
</evidence>
<reference evidence="7 8" key="1">
    <citation type="submission" date="2019-06" db="EMBL/GenBank/DDBJ databases">
        <title>Whole genome sequence for Rhodospirillaceae sp. R148.</title>
        <authorList>
            <person name="Wang G."/>
        </authorList>
    </citation>
    <scope>NUCLEOTIDE SEQUENCE [LARGE SCALE GENOMIC DNA]</scope>
    <source>
        <strain evidence="7 8">R148</strain>
    </source>
</reference>
<dbReference type="RefSeq" id="WP_142898256.1">
    <property type="nucleotide sequence ID" value="NZ_ML660058.1"/>
</dbReference>
<keyword evidence="2" id="KW-1003">Cell membrane</keyword>
<evidence type="ECO:0000256" key="4">
    <source>
        <dbReference type="ARBA" id="ARBA00022989"/>
    </source>
</evidence>
<keyword evidence="4 6" id="KW-1133">Transmembrane helix</keyword>
<evidence type="ECO:0000256" key="6">
    <source>
        <dbReference type="SAM" id="Phobius"/>
    </source>
</evidence>
<feature type="transmembrane region" description="Helical" evidence="6">
    <location>
        <begin position="144"/>
        <end position="165"/>
    </location>
</feature>
<organism evidence="7 8">
    <name type="scientific">Denitrobaculum tricleocarpae</name>
    <dbReference type="NCBI Taxonomy" id="2591009"/>
    <lineage>
        <taxon>Bacteria</taxon>
        <taxon>Pseudomonadati</taxon>
        <taxon>Pseudomonadota</taxon>
        <taxon>Alphaproteobacteria</taxon>
        <taxon>Rhodospirillales</taxon>
        <taxon>Rhodospirillaceae</taxon>
        <taxon>Denitrobaculum</taxon>
    </lineage>
</organism>
<dbReference type="InterPro" id="IPR001123">
    <property type="entry name" value="LeuE-type"/>
</dbReference>
<gene>
    <name evidence="7" type="ORF">FKG95_20455</name>
</gene>
<keyword evidence="8" id="KW-1185">Reference proteome</keyword>
<feature type="transmembrane region" description="Helical" evidence="6">
    <location>
        <begin position="113"/>
        <end position="138"/>
    </location>
</feature>
<keyword evidence="5 6" id="KW-0472">Membrane</keyword>
<comment type="caution">
    <text evidence="7">The sequence shown here is derived from an EMBL/GenBank/DDBJ whole genome shotgun (WGS) entry which is preliminary data.</text>
</comment>
<feature type="transmembrane region" description="Helical" evidence="6">
    <location>
        <begin position="6"/>
        <end position="28"/>
    </location>
</feature>
<dbReference type="PANTHER" id="PTHR30086">
    <property type="entry name" value="ARGININE EXPORTER PROTEIN ARGO"/>
    <property type="match status" value="1"/>
</dbReference>
<keyword evidence="3 6" id="KW-0812">Transmembrane</keyword>
<dbReference type="Pfam" id="PF01810">
    <property type="entry name" value="LysE"/>
    <property type="match status" value="1"/>
</dbReference>
<evidence type="ECO:0000313" key="7">
    <source>
        <dbReference type="EMBL" id="TQV77913.1"/>
    </source>
</evidence>
<accession>A0A545TL16</accession>
<dbReference type="PANTHER" id="PTHR30086:SF20">
    <property type="entry name" value="ARGININE EXPORTER PROTEIN ARGO-RELATED"/>
    <property type="match status" value="1"/>
</dbReference>
<sequence length="200" mass="21380">MELSHLIAFNLALFAAIASPGPALLVAIKTTLSAGRQSGIAVGLGLGLVASLWTLAALLGLEAAFLLFPWAYTLVKFLGAGYLIYVAYRMWTGARRPIGNETKPAAHAFRQGLLINILNPKSVLFSAAVLVVIFPAGLTTTENLLIVANHFLIEAAFYTALAFAMSRPAVSTGYMRARLYIDRFAAGVLGLLGLRLLMTR</sequence>
<dbReference type="OrthoDB" id="7346064at2"/>
<evidence type="ECO:0000256" key="1">
    <source>
        <dbReference type="ARBA" id="ARBA00004651"/>
    </source>
</evidence>
<feature type="transmembrane region" description="Helical" evidence="6">
    <location>
        <begin position="67"/>
        <end position="88"/>
    </location>
</feature>
<feature type="transmembrane region" description="Helical" evidence="6">
    <location>
        <begin position="40"/>
        <end position="61"/>
    </location>
</feature>
<proteinExistence type="predicted"/>
<protein>
    <submittedName>
        <fullName evidence="7">LysE family translocator</fullName>
    </submittedName>
</protein>
<dbReference type="AlphaFoldDB" id="A0A545TL16"/>
<name>A0A545TL16_9PROT</name>
<feature type="transmembrane region" description="Helical" evidence="6">
    <location>
        <begin position="177"/>
        <end position="198"/>
    </location>
</feature>
<dbReference type="GO" id="GO:0005886">
    <property type="term" value="C:plasma membrane"/>
    <property type="evidence" value="ECO:0007669"/>
    <property type="project" value="UniProtKB-SubCell"/>
</dbReference>
<dbReference type="GO" id="GO:0015171">
    <property type="term" value="F:amino acid transmembrane transporter activity"/>
    <property type="evidence" value="ECO:0007669"/>
    <property type="project" value="TreeGrafter"/>
</dbReference>